<dbReference type="RefSeq" id="WP_259313170.1">
    <property type="nucleotide sequence ID" value="NZ_CP087164.1"/>
</dbReference>
<evidence type="ECO:0000313" key="2">
    <source>
        <dbReference type="Proteomes" id="UP001162834"/>
    </source>
</evidence>
<evidence type="ECO:0000313" key="1">
    <source>
        <dbReference type="EMBL" id="UGS39165.1"/>
    </source>
</evidence>
<keyword evidence="2" id="KW-1185">Reference proteome</keyword>
<evidence type="ECO:0008006" key="3">
    <source>
        <dbReference type="Google" id="ProtNLM"/>
    </source>
</evidence>
<dbReference type="NCBIfam" id="TIGR03624">
    <property type="entry name" value="putative hydrolase"/>
    <property type="match status" value="1"/>
</dbReference>
<name>A0A9E7C344_9ACTN</name>
<dbReference type="InterPro" id="IPR018766">
    <property type="entry name" value="Zinicin_2"/>
</dbReference>
<reference evidence="1" key="1">
    <citation type="journal article" date="2022" name="Int. J. Syst. Evol. Microbiol.">
        <title>Pseudomonas aegrilactucae sp. nov. and Pseudomonas morbosilactucae sp. nov., pathogens causing bacterial rot of lettuce in Japan.</title>
        <authorList>
            <person name="Sawada H."/>
            <person name="Fujikawa T."/>
            <person name="Satou M."/>
        </authorList>
    </citation>
    <scope>NUCLEOTIDE SEQUENCE</scope>
    <source>
        <strain evidence="1">0166_1</strain>
    </source>
</reference>
<dbReference type="EMBL" id="CP087164">
    <property type="protein sequence ID" value="UGS39165.1"/>
    <property type="molecule type" value="Genomic_DNA"/>
</dbReference>
<dbReference type="Pfam" id="PF10103">
    <property type="entry name" value="Zincin_2"/>
    <property type="match status" value="1"/>
</dbReference>
<dbReference type="SUPFAM" id="SSF55486">
    <property type="entry name" value="Metalloproteases ('zincins'), catalytic domain"/>
    <property type="match status" value="1"/>
</dbReference>
<organism evidence="1 2">
    <name type="scientific">Capillimicrobium parvum</name>
    <dbReference type="NCBI Taxonomy" id="2884022"/>
    <lineage>
        <taxon>Bacteria</taxon>
        <taxon>Bacillati</taxon>
        <taxon>Actinomycetota</taxon>
        <taxon>Thermoleophilia</taxon>
        <taxon>Solirubrobacterales</taxon>
        <taxon>Capillimicrobiaceae</taxon>
        <taxon>Capillimicrobium</taxon>
    </lineage>
</organism>
<sequence>MIDWSLARRVSRLVAGPIAPSVRLPGDLAAMAADAEQRVVAYTGLQPRGPLPPPEAIDRPQWADANLDGMREILNPVADKLGPRSGPLAGPLRSAAGAILAAEIGGLTGLLSQRVLGQYELVLLDAERPTRLLFVAPNLLEAADKLDVDSHQLVHWVAVHEVTHAVQFSSVPWLQDHLGGLLRELLAGVDVDVDWKALAKMPTRDDVQELVRSMREDGLVMVFAGPERRDLLDRLQATMAVIEGHAEHVMDAVGRDVLPDLDLLRDALERRRANKTGPWKLLEKLLGLEMKLKQYEVGKRFCDRVVEREGVGALHRVFASPAALPTWAELQDPDSWLERQRALPPAA</sequence>
<dbReference type="PANTHER" id="PTHR39420">
    <property type="match status" value="1"/>
</dbReference>
<accession>A0A9E7C344</accession>
<dbReference type="AlphaFoldDB" id="A0A9E7C344"/>
<proteinExistence type="predicted"/>
<gene>
    <name evidence="1" type="ORF">DSM104329_05597</name>
</gene>
<protein>
    <recommendedName>
        <fullName evidence="3">Coenzyme F420 biosynthesis-associated protein</fullName>
    </recommendedName>
</protein>
<dbReference type="KEGG" id="sbae:DSM104329_05597"/>
<dbReference type="Proteomes" id="UP001162834">
    <property type="component" value="Chromosome"/>
</dbReference>
<dbReference type="InterPro" id="IPR022454">
    <property type="entry name" value="CHP03883_F420-assoc"/>
</dbReference>
<dbReference type="NCBIfam" id="TIGR03883">
    <property type="entry name" value="DUF2342_F420"/>
    <property type="match status" value="1"/>
</dbReference>
<dbReference type="PANTHER" id="PTHR39420:SF1">
    <property type="entry name" value="HYDROLASE"/>
    <property type="match status" value="1"/>
</dbReference>
<dbReference type="InterPro" id="IPR042271">
    <property type="entry name" value="Zinicin_2_N"/>
</dbReference>
<dbReference type="Gene3D" id="1.20.150.30">
    <property type="entry name" value="Zincin-like metallopeptidase, N-terminal domain"/>
    <property type="match status" value="1"/>
</dbReference>